<gene>
    <name evidence="1" type="ORF">AWB64_01667</name>
</gene>
<name>A0A158FQG9_CABSO</name>
<reference evidence="1 2" key="1">
    <citation type="submission" date="2016-01" db="EMBL/GenBank/DDBJ databases">
        <authorList>
            <person name="Oliw E.H."/>
        </authorList>
    </citation>
    <scope>NUCLEOTIDE SEQUENCE [LARGE SCALE GENOMIC DNA]</scope>
    <source>
        <strain evidence="1">LMG 22029</strain>
    </source>
</reference>
<evidence type="ECO:0008006" key="3">
    <source>
        <dbReference type="Google" id="ProtNLM"/>
    </source>
</evidence>
<proteinExistence type="predicted"/>
<dbReference type="OrthoDB" id="9022072at2"/>
<protein>
    <recommendedName>
        <fullName evidence="3">GAF domain-containing protein</fullName>
    </recommendedName>
</protein>
<sequence length="179" mass="19922">MSSDRPTGIFSSLALSLHRNEPADSFWKKLDGALQDIFGHKLFTVLAYDVSSRLLCRVYSTQLDINPVGGIKRVTDSRWTRHVLEEGKVFRGETREDIKAVFSDYEVLWSIGCESVLNIPVVKRGMVVGSLNLLSGAGHYNEARIELAYVFAQLAVSPLEACRDTLQLDSTDTRGLESV</sequence>
<dbReference type="Proteomes" id="UP000054893">
    <property type="component" value="Unassembled WGS sequence"/>
</dbReference>
<evidence type="ECO:0000313" key="1">
    <source>
        <dbReference type="EMBL" id="SAL22098.1"/>
    </source>
</evidence>
<accession>A0A158FQG9</accession>
<dbReference type="RefSeq" id="WP_060818184.1">
    <property type="nucleotide sequence ID" value="NZ_FCOC02000003.1"/>
</dbReference>
<dbReference type="SUPFAM" id="SSF55781">
    <property type="entry name" value="GAF domain-like"/>
    <property type="match status" value="1"/>
</dbReference>
<evidence type="ECO:0000313" key="2">
    <source>
        <dbReference type="Proteomes" id="UP000054893"/>
    </source>
</evidence>
<organism evidence="1 2">
    <name type="scientific">Caballeronia sordidicola</name>
    <name type="common">Burkholderia sordidicola</name>
    <dbReference type="NCBI Taxonomy" id="196367"/>
    <lineage>
        <taxon>Bacteria</taxon>
        <taxon>Pseudomonadati</taxon>
        <taxon>Pseudomonadota</taxon>
        <taxon>Betaproteobacteria</taxon>
        <taxon>Burkholderiales</taxon>
        <taxon>Burkholderiaceae</taxon>
        <taxon>Caballeronia</taxon>
    </lineage>
</organism>
<dbReference type="Gene3D" id="3.30.450.40">
    <property type="match status" value="1"/>
</dbReference>
<dbReference type="InterPro" id="IPR029016">
    <property type="entry name" value="GAF-like_dom_sf"/>
</dbReference>
<dbReference type="EMBL" id="FCOC02000003">
    <property type="protein sequence ID" value="SAL22098.1"/>
    <property type="molecule type" value="Genomic_DNA"/>
</dbReference>
<dbReference type="AlphaFoldDB" id="A0A158FQG9"/>